<gene>
    <name evidence="1" type="ORF">GCM10011511_01440</name>
</gene>
<dbReference type="RefSeq" id="WP_188927526.1">
    <property type="nucleotide sequence ID" value="NZ_BMJC01000001.1"/>
</dbReference>
<keyword evidence="2" id="KW-1185">Reference proteome</keyword>
<comment type="caution">
    <text evidence="1">The sequence shown here is derived from an EMBL/GenBank/DDBJ whole genome shotgun (WGS) entry which is preliminary data.</text>
</comment>
<sequence>MLTDKRDLPLETLQQFVKLKQTCVDIGIGYSGIITVQHSDFYIRLHDLTAGGRFSYTIENPQMDSSKRSVVFVEYTPRHASDNGKYNAIIEIGSVELSIYRWLDLIIAYYNVSLDPTDRFLETYQEEFREEFSCLDEDADVSPFGDVQQKLLTWWLEAIEEVVVETDAPEDRKSAIVTDIKELKQRIPSLTKNQTIKLLSRIFAKIKLTGQNTLIVVKQEGPKVLVKLAIERGVKFTQDHLPQALHWITSHL</sequence>
<organism evidence="1 2">
    <name type="scientific">Puia dinghuensis</name>
    <dbReference type="NCBI Taxonomy" id="1792502"/>
    <lineage>
        <taxon>Bacteria</taxon>
        <taxon>Pseudomonadati</taxon>
        <taxon>Bacteroidota</taxon>
        <taxon>Chitinophagia</taxon>
        <taxon>Chitinophagales</taxon>
        <taxon>Chitinophagaceae</taxon>
        <taxon>Puia</taxon>
    </lineage>
</organism>
<protein>
    <submittedName>
        <fullName evidence="1">Uncharacterized protein</fullName>
    </submittedName>
</protein>
<reference evidence="1" key="1">
    <citation type="journal article" date="2014" name="Int. J. Syst. Evol. Microbiol.">
        <title>Complete genome sequence of Corynebacterium casei LMG S-19264T (=DSM 44701T), isolated from a smear-ripened cheese.</title>
        <authorList>
            <consortium name="US DOE Joint Genome Institute (JGI-PGF)"/>
            <person name="Walter F."/>
            <person name="Albersmeier A."/>
            <person name="Kalinowski J."/>
            <person name="Ruckert C."/>
        </authorList>
    </citation>
    <scope>NUCLEOTIDE SEQUENCE</scope>
    <source>
        <strain evidence="1">CGMCC 1.15448</strain>
    </source>
</reference>
<reference evidence="1" key="2">
    <citation type="submission" date="2020-09" db="EMBL/GenBank/DDBJ databases">
        <authorList>
            <person name="Sun Q."/>
            <person name="Zhou Y."/>
        </authorList>
    </citation>
    <scope>NUCLEOTIDE SEQUENCE</scope>
    <source>
        <strain evidence="1">CGMCC 1.15448</strain>
    </source>
</reference>
<dbReference type="AlphaFoldDB" id="A0A8J2XN24"/>
<name>A0A8J2XN24_9BACT</name>
<dbReference type="Proteomes" id="UP000607559">
    <property type="component" value="Unassembled WGS sequence"/>
</dbReference>
<accession>A0A8J2XN24</accession>
<evidence type="ECO:0000313" key="2">
    <source>
        <dbReference type="Proteomes" id="UP000607559"/>
    </source>
</evidence>
<dbReference type="EMBL" id="BMJC01000001">
    <property type="protein sequence ID" value="GGA82188.1"/>
    <property type="molecule type" value="Genomic_DNA"/>
</dbReference>
<proteinExistence type="predicted"/>
<evidence type="ECO:0000313" key="1">
    <source>
        <dbReference type="EMBL" id="GGA82188.1"/>
    </source>
</evidence>